<dbReference type="RefSeq" id="WP_318648201.1">
    <property type="nucleotide sequence ID" value="NZ_CP137852.1"/>
</dbReference>
<keyword evidence="5" id="KW-1185">Reference proteome</keyword>
<dbReference type="InterPro" id="IPR010376">
    <property type="entry name" value="GBBH-like_N"/>
</dbReference>
<evidence type="ECO:0000313" key="5">
    <source>
        <dbReference type="Proteomes" id="UP001305521"/>
    </source>
</evidence>
<evidence type="ECO:0000256" key="1">
    <source>
        <dbReference type="ARBA" id="ARBA00022723"/>
    </source>
</evidence>
<dbReference type="PANTHER" id="PTHR35303:SF5">
    <property type="entry name" value="OS02G0197800 PROTEIN"/>
    <property type="match status" value="1"/>
</dbReference>
<dbReference type="Pfam" id="PF06155">
    <property type="entry name" value="GBBH-like_N"/>
    <property type="match status" value="1"/>
</dbReference>
<proteinExistence type="predicted"/>
<evidence type="ECO:0000256" key="2">
    <source>
        <dbReference type="ARBA" id="ARBA00023004"/>
    </source>
</evidence>
<sequence>MAIQVTELRYRSAEKILDIAFDDGSRFALPAEYLRVESPSAEVQGHGPGQKVIVAGRRHVGIMRIEPVGHYAVRIAFDDLHDSGIYSWEVLHRLGREYAERWAEYERALALKGLSREPPRRA</sequence>
<evidence type="ECO:0000313" key="4">
    <source>
        <dbReference type="EMBL" id="WPB84245.1"/>
    </source>
</evidence>
<keyword evidence="2" id="KW-0408">Iron</keyword>
<protein>
    <submittedName>
        <fullName evidence="4">DUF971 domain-containing protein</fullName>
    </submittedName>
</protein>
<dbReference type="EMBL" id="CP137852">
    <property type="protein sequence ID" value="WPB84245.1"/>
    <property type="molecule type" value="Genomic_DNA"/>
</dbReference>
<evidence type="ECO:0000259" key="3">
    <source>
        <dbReference type="Pfam" id="PF06155"/>
    </source>
</evidence>
<gene>
    <name evidence="4" type="ORF">R9Z33_19370</name>
</gene>
<keyword evidence="1" id="KW-0479">Metal-binding</keyword>
<feature type="domain" description="Gamma-butyrobetaine hydroxylase-like N-terminal" evidence="3">
    <location>
        <begin position="9"/>
        <end position="92"/>
    </location>
</feature>
<name>A0ABZ0PF44_9PROT</name>
<organism evidence="4 5">
    <name type="scientific">Sediminicoccus rosea</name>
    <dbReference type="NCBI Taxonomy" id="1225128"/>
    <lineage>
        <taxon>Bacteria</taxon>
        <taxon>Pseudomonadati</taxon>
        <taxon>Pseudomonadota</taxon>
        <taxon>Alphaproteobacteria</taxon>
        <taxon>Acetobacterales</taxon>
        <taxon>Roseomonadaceae</taxon>
        <taxon>Sediminicoccus</taxon>
    </lineage>
</organism>
<dbReference type="PANTHER" id="PTHR35303">
    <property type="entry name" value="OS02G0197800 PROTEIN"/>
    <property type="match status" value="1"/>
</dbReference>
<dbReference type="InterPro" id="IPR038492">
    <property type="entry name" value="GBBH-like_N_sf"/>
</dbReference>
<dbReference type="Gene3D" id="3.30.2020.30">
    <property type="match status" value="1"/>
</dbReference>
<reference evidence="4 5" key="1">
    <citation type="submission" date="2023-11" db="EMBL/GenBank/DDBJ databases">
        <title>Arctic aerobic anoxygenic photoheterotroph Sediminicoccus rosea KRV36 adapts its photosynthesis to long days of polar summer.</title>
        <authorList>
            <person name="Tomasch J."/>
            <person name="Kopejtka K."/>
            <person name="Bily T."/>
            <person name="Gardiner A.T."/>
            <person name="Gardian Z."/>
            <person name="Shivaramu S."/>
            <person name="Koblizek M."/>
            <person name="Engelhardt F."/>
            <person name="Kaftan D."/>
        </authorList>
    </citation>
    <scope>NUCLEOTIDE SEQUENCE [LARGE SCALE GENOMIC DNA]</scope>
    <source>
        <strain evidence="4 5">R-30</strain>
    </source>
</reference>
<accession>A0ABZ0PF44</accession>
<dbReference type="Proteomes" id="UP001305521">
    <property type="component" value="Chromosome"/>
</dbReference>